<accession>A0ABR5NF39</accession>
<reference evidence="6 7" key="1">
    <citation type="submission" date="2015-09" db="EMBL/GenBank/DDBJ databases">
        <title>Genome sequencing project for genomic taxonomy and phylogenomics of Bacillus-like bacteria.</title>
        <authorList>
            <person name="Liu B."/>
            <person name="Wang J."/>
            <person name="Zhu Y."/>
            <person name="Liu G."/>
            <person name="Chen Q."/>
            <person name="Chen Z."/>
            <person name="Lan J."/>
            <person name="Che J."/>
            <person name="Ge C."/>
            <person name="Shi H."/>
            <person name="Pan Z."/>
            <person name="Liu X."/>
        </authorList>
    </citation>
    <scope>NUCLEOTIDE SEQUENCE [LARGE SCALE GENOMIC DNA]</scope>
    <source>
        <strain evidence="6 7">DSM 8552</strain>
    </source>
</reference>
<dbReference type="EMBL" id="LJJB01000007">
    <property type="protein sequence ID" value="KQL50193.1"/>
    <property type="molecule type" value="Genomic_DNA"/>
</dbReference>
<dbReference type="SUPFAM" id="SSF53850">
    <property type="entry name" value="Periplasmic binding protein-like II"/>
    <property type="match status" value="1"/>
</dbReference>
<proteinExistence type="inferred from homology"/>
<feature type="domain" description="HTH lysR-type" evidence="5">
    <location>
        <begin position="1"/>
        <end position="58"/>
    </location>
</feature>
<dbReference type="CDD" id="cd08442">
    <property type="entry name" value="PBP2_YofA_SoxR_like"/>
    <property type="match status" value="1"/>
</dbReference>
<organism evidence="6 7">
    <name type="scientific">Brevibacillus choshinensis</name>
    <dbReference type="NCBI Taxonomy" id="54911"/>
    <lineage>
        <taxon>Bacteria</taxon>
        <taxon>Bacillati</taxon>
        <taxon>Bacillota</taxon>
        <taxon>Bacilli</taxon>
        <taxon>Bacillales</taxon>
        <taxon>Paenibacillaceae</taxon>
        <taxon>Brevibacillus</taxon>
    </lineage>
</organism>
<name>A0ABR5NF39_BRECH</name>
<dbReference type="PRINTS" id="PR00039">
    <property type="entry name" value="HTHLYSR"/>
</dbReference>
<dbReference type="Gene3D" id="1.10.10.10">
    <property type="entry name" value="Winged helix-like DNA-binding domain superfamily/Winged helix DNA-binding domain"/>
    <property type="match status" value="1"/>
</dbReference>
<evidence type="ECO:0000256" key="2">
    <source>
        <dbReference type="ARBA" id="ARBA00023015"/>
    </source>
</evidence>
<evidence type="ECO:0000256" key="3">
    <source>
        <dbReference type="ARBA" id="ARBA00023125"/>
    </source>
</evidence>
<dbReference type="Gene3D" id="3.40.190.290">
    <property type="match status" value="1"/>
</dbReference>
<sequence>MELNDLKIFQMVATLGSVSKAASELSYVQSNVTARIKLLEKELGTPLFYRNKRGMTLNTEGRRLLEFSREILLKMDDMYRYFHQTSVPSGVLAIGMVETINALPALLSSYCGQYPHVDLSLKAGVTEHLLQEVLDVDLDGAFVTGPINHPLIEQVQVFHEELVLVTKSSSFTVNDMTGKALLLYKKGCGYRERLESWMKLAGLIPSKVMEFGTFDTIIGGVAAGIGISILPKSSVSRLAESGTIHLHRVPEPYQEVTTVFIRRQDAVITSTMQSFLDEISQQKIITCKH</sequence>
<dbReference type="Pfam" id="PF00126">
    <property type="entry name" value="HTH_1"/>
    <property type="match status" value="1"/>
</dbReference>
<comment type="similarity">
    <text evidence="1">Belongs to the LysR transcriptional regulatory family.</text>
</comment>
<evidence type="ECO:0000313" key="6">
    <source>
        <dbReference type="EMBL" id="KQL50193.1"/>
    </source>
</evidence>
<dbReference type="InterPro" id="IPR036388">
    <property type="entry name" value="WH-like_DNA-bd_sf"/>
</dbReference>
<keyword evidence="7" id="KW-1185">Reference proteome</keyword>
<dbReference type="SUPFAM" id="SSF46785">
    <property type="entry name" value="Winged helix' DNA-binding domain"/>
    <property type="match status" value="1"/>
</dbReference>
<comment type="caution">
    <text evidence="6">The sequence shown here is derived from an EMBL/GenBank/DDBJ whole genome shotgun (WGS) entry which is preliminary data.</text>
</comment>
<dbReference type="InterPro" id="IPR036390">
    <property type="entry name" value="WH_DNA-bd_sf"/>
</dbReference>
<dbReference type="PANTHER" id="PTHR30126:SF40">
    <property type="entry name" value="HTH-TYPE TRANSCRIPTIONAL REGULATOR GLTR"/>
    <property type="match status" value="1"/>
</dbReference>
<evidence type="ECO:0000259" key="5">
    <source>
        <dbReference type="PROSITE" id="PS50931"/>
    </source>
</evidence>
<dbReference type="Proteomes" id="UP000051063">
    <property type="component" value="Unassembled WGS sequence"/>
</dbReference>
<keyword evidence="3" id="KW-0238">DNA-binding</keyword>
<dbReference type="Pfam" id="PF03466">
    <property type="entry name" value="LysR_substrate"/>
    <property type="match status" value="1"/>
</dbReference>
<dbReference type="InterPro" id="IPR005119">
    <property type="entry name" value="LysR_subst-bd"/>
</dbReference>
<dbReference type="PANTHER" id="PTHR30126">
    <property type="entry name" value="HTH-TYPE TRANSCRIPTIONAL REGULATOR"/>
    <property type="match status" value="1"/>
</dbReference>
<evidence type="ECO:0000256" key="4">
    <source>
        <dbReference type="ARBA" id="ARBA00023163"/>
    </source>
</evidence>
<gene>
    <name evidence="6" type="ORF">AN963_08705</name>
</gene>
<dbReference type="RefSeq" id="WP_055744510.1">
    <property type="nucleotide sequence ID" value="NZ_LJJB01000007.1"/>
</dbReference>
<dbReference type="InterPro" id="IPR000847">
    <property type="entry name" value="LysR_HTH_N"/>
</dbReference>
<protein>
    <submittedName>
        <fullName evidence="6">LysR family transcriptional regulator</fullName>
    </submittedName>
</protein>
<evidence type="ECO:0000313" key="7">
    <source>
        <dbReference type="Proteomes" id="UP000051063"/>
    </source>
</evidence>
<keyword evidence="4" id="KW-0804">Transcription</keyword>
<evidence type="ECO:0000256" key="1">
    <source>
        <dbReference type="ARBA" id="ARBA00009437"/>
    </source>
</evidence>
<keyword evidence="2" id="KW-0805">Transcription regulation</keyword>
<dbReference type="PROSITE" id="PS50931">
    <property type="entry name" value="HTH_LYSR"/>
    <property type="match status" value="1"/>
</dbReference>